<gene>
    <name evidence="1" type="ORF">VRU48_00625</name>
</gene>
<proteinExistence type="predicted"/>
<evidence type="ECO:0008006" key="3">
    <source>
        <dbReference type="Google" id="ProtNLM"/>
    </source>
</evidence>
<reference evidence="1 2" key="1">
    <citation type="submission" date="2024-01" db="EMBL/GenBank/DDBJ databases">
        <title>Pedobacter sp. nov., isolated from fresh soil.</title>
        <authorList>
            <person name="Le N.T.T."/>
        </authorList>
    </citation>
    <scope>NUCLEOTIDE SEQUENCE [LARGE SCALE GENOMIC DNA]</scope>
    <source>
        <strain evidence="1 2">KR3-3</strain>
    </source>
</reference>
<protein>
    <recommendedName>
        <fullName evidence="3">Bacteriocin-protection protein</fullName>
    </recommendedName>
</protein>
<dbReference type="Proteomes" id="UP001336835">
    <property type="component" value="Unassembled WGS sequence"/>
</dbReference>
<name>A0ABU7I2A9_9SPHI</name>
<sequence length="132" mass="15347">MENTAETNRGVATFYAKTRQEWRNWLAQNNQSAVEVCLILYHKKSKTPCVSYVESVEEALCFGWIDSLTNKRSEESFYQRFSPRKPRSNWSQSNRDRVARLTSEGLMTEHGQKTIDIAKENGRWMPGQVPEV</sequence>
<keyword evidence="2" id="KW-1185">Reference proteome</keyword>
<organism evidence="1 2">
    <name type="scientific">Pedobacter albus</name>
    <dbReference type="NCBI Taxonomy" id="3113905"/>
    <lineage>
        <taxon>Bacteria</taxon>
        <taxon>Pseudomonadati</taxon>
        <taxon>Bacteroidota</taxon>
        <taxon>Sphingobacteriia</taxon>
        <taxon>Sphingobacteriales</taxon>
        <taxon>Sphingobacteriaceae</taxon>
        <taxon>Pedobacter</taxon>
    </lineage>
</organism>
<comment type="caution">
    <text evidence="1">The sequence shown here is derived from an EMBL/GenBank/DDBJ whole genome shotgun (WGS) entry which is preliminary data.</text>
</comment>
<dbReference type="RefSeq" id="WP_330106000.1">
    <property type="nucleotide sequence ID" value="NZ_JAZDQT010000001.1"/>
</dbReference>
<evidence type="ECO:0000313" key="1">
    <source>
        <dbReference type="EMBL" id="MEE1943590.1"/>
    </source>
</evidence>
<evidence type="ECO:0000313" key="2">
    <source>
        <dbReference type="Proteomes" id="UP001336835"/>
    </source>
</evidence>
<dbReference type="EMBL" id="JAZDQT010000001">
    <property type="protein sequence ID" value="MEE1943590.1"/>
    <property type="molecule type" value="Genomic_DNA"/>
</dbReference>
<accession>A0ABU7I2A9</accession>